<dbReference type="Proteomes" id="UP001327560">
    <property type="component" value="Chromosome 9"/>
</dbReference>
<evidence type="ECO:0000256" key="2">
    <source>
        <dbReference type="SAM" id="Coils"/>
    </source>
</evidence>
<keyword evidence="6" id="KW-1185">Reference proteome</keyword>
<keyword evidence="1" id="KW-0143">Chaperone</keyword>
<sequence length="257" mass="28023">MVAPNLKAETISLMDMRASMEAEMNAIIEFLCGPGGPGLSGNLVDSEGFPKADIDIPAIRSKRSRLAELRNDHKNITEKIDNNLQVLHSLKLNKVAPLPPETTDMSPSVSASTSQDSPMIEDSILRIPFAIIDEIADDSPAAEDGLQLGDEIVKFGNVERGDDLQSRLVAEAQLNQGNPIPLVIVRQGSMMNTTVTPRTWHGRGTLGLLCCGSSLAMFAICHVCKQVEGGATYTRNMGRMWEESIYVLFWLLSLKQS</sequence>
<dbReference type="InterPro" id="IPR035269">
    <property type="entry name" value="PSMD9"/>
</dbReference>
<keyword evidence="2" id="KW-0175">Coiled coil</keyword>
<evidence type="ECO:0000313" key="5">
    <source>
        <dbReference type="EMBL" id="WOL19369.1"/>
    </source>
</evidence>
<dbReference type="InterPro" id="IPR040815">
    <property type="entry name" value="Nas2_N"/>
</dbReference>
<accession>A0AAQ3L2I5</accession>
<dbReference type="PANTHER" id="PTHR12651:SF1">
    <property type="entry name" value="26S PROTEASOME NON-ATPASE REGULATORY SUBUNIT 9"/>
    <property type="match status" value="1"/>
</dbReference>
<dbReference type="InterPro" id="IPR036034">
    <property type="entry name" value="PDZ_sf"/>
</dbReference>
<dbReference type="GO" id="GO:0005737">
    <property type="term" value="C:cytoplasm"/>
    <property type="evidence" value="ECO:0007669"/>
    <property type="project" value="TreeGrafter"/>
</dbReference>
<dbReference type="GO" id="GO:0005634">
    <property type="term" value="C:nucleus"/>
    <property type="evidence" value="ECO:0007669"/>
    <property type="project" value="TreeGrafter"/>
</dbReference>
<gene>
    <name evidence="5" type="ORF">Cni_G28167</name>
</gene>
<dbReference type="FunFam" id="2.30.42.10:FF:000107">
    <property type="entry name" value="26S proteasome non-ATPase regulatory subunit 9"/>
    <property type="match status" value="1"/>
</dbReference>
<name>A0AAQ3L2I5_9LILI</name>
<reference evidence="5 6" key="1">
    <citation type="submission" date="2023-10" db="EMBL/GenBank/DDBJ databases">
        <title>Chromosome-scale genome assembly provides insights into flower coloration mechanisms of Canna indica.</title>
        <authorList>
            <person name="Li C."/>
        </authorList>
    </citation>
    <scope>NUCLEOTIDE SEQUENCE [LARGE SCALE GENOMIC DNA]</scope>
    <source>
        <tissue evidence="5">Flower</tissue>
    </source>
</reference>
<proteinExistence type="predicted"/>
<dbReference type="Gene3D" id="2.30.42.10">
    <property type="match status" value="1"/>
</dbReference>
<dbReference type="Gene3D" id="6.10.140.1710">
    <property type="match status" value="1"/>
</dbReference>
<dbReference type="SMART" id="SM00228">
    <property type="entry name" value="PDZ"/>
    <property type="match status" value="1"/>
</dbReference>
<feature type="compositionally biased region" description="Polar residues" evidence="3">
    <location>
        <begin position="103"/>
        <end position="117"/>
    </location>
</feature>
<protein>
    <recommendedName>
        <fullName evidence="4">PDZ domain-containing protein</fullName>
    </recommendedName>
</protein>
<dbReference type="AlphaFoldDB" id="A0AAQ3L2I5"/>
<evidence type="ECO:0000313" key="6">
    <source>
        <dbReference type="Proteomes" id="UP001327560"/>
    </source>
</evidence>
<dbReference type="GO" id="GO:0070682">
    <property type="term" value="P:proteasome regulatory particle assembly"/>
    <property type="evidence" value="ECO:0007669"/>
    <property type="project" value="InterPro"/>
</dbReference>
<organism evidence="5 6">
    <name type="scientific">Canna indica</name>
    <name type="common">Indian-shot</name>
    <dbReference type="NCBI Taxonomy" id="4628"/>
    <lineage>
        <taxon>Eukaryota</taxon>
        <taxon>Viridiplantae</taxon>
        <taxon>Streptophyta</taxon>
        <taxon>Embryophyta</taxon>
        <taxon>Tracheophyta</taxon>
        <taxon>Spermatophyta</taxon>
        <taxon>Magnoliopsida</taxon>
        <taxon>Liliopsida</taxon>
        <taxon>Zingiberales</taxon>
        <taxon>Cannaceae</taxon>
        <taxon>Canna</taxon>
    </lineage>
</organism>
<feature type="domain" description="PDZ" evidence="4">
    <location>
        <begin position="107"/>
        <end position="188"/>
    </location>
</feature>
<dbReference type="SUPFAM" id="SSF50156">
    <property type="entry name" value="PDZ domain-like"/>
    <property type="match status" value="1"/>
</dbReference>
<dbReference type="Pfam" id="PF18265">
    <property type="entry name" value="Nas2_N"/>
    <property type="match status" value="1"/>
</dbReference>
<dbReference type="PANTHER" id="PTHR12651">
    <property type="entry name" value="26S PROTEASOME NON-ATPASE REGULATORY SUBUNIT 9"/>
    <property type="match status" value="1"/>
</dbReference>
<evidence type="ECO:0000256" key="1">
    <source>
        <dbReference type="ARBA" id="ARBA00023186"/>
    </source>
</evidence>
<feature type="region of interest" description="Disordered" evidence="3">
    <location>
        <begin position="97"/>
        <end position="117"/>
    </location>
</feature>
<feature type="coiled-coil region" evidence="2">
    <location>
        <begin position="59"/>
        <end position="86"/>
    </location>
</feature>
<evidence type="ECO:0000259" key="4">
    <source>
        <dbReference type="SMART" id="SM00228"/>
    </source>
</evidence>
<evidence type="ECO:0000256" key="3">
    <source>
        <dbReference type="SAM" id="MobiDB-lite"/>
    </source>
</evidence>
<dbReference type="EMBL" id="CP136898">
    <property type="protein sequence ID" value="WOL19369.1"/>
    <property type="molecule type" value="Genomic_DNA"/>
</dbReference>
<dbReference type="InterPro" id="IPR001478">
    <property type="entry name" value="PDZ"/>
</dbReference>